<evidence type="ECO:0000256" key="1">
    <source>
        <dbReference type="SAM" id="Phobius"/>
    </source>
</evidence>
<proteinExistence type="predicted"/>
<dbReference type="EMBL" id="JBHUHT010000017">
    <property type="protein sequence ID" value="MFD2097462.1"/>
    <property type="molecule type" value="Genomic_DNA"/>
</dbReference>
<gene>
    <name evidence="2" type="ORF">ACFSJ3_15800</name>
</gene>
<organism evidence="2 3">
    <name type="scientific">Corallincola platygyrae</name>
    <dbReference type="NCBI Taxonomy" id="1193278"/>
    <lineage>
        <taxon>Bacteria</taxon>
        <taxon>Pseudomonadati</taxon>
        <taxon>Pseudomonadota</taxon>
        <taxon>Gammaproteobacteria</taxon>
        <taxon>Alteromonadales</taxon>
        <taxon>Psychromonadaceae</taxon>
        <taxon>Corallincola</taxon>
    </lineage>
</organism>
<accession>A0ABW4XPG8</accession>
<dbReference type="RefSeq" id="WP_345340623.1">
    <property type="nucleotide sequence ID" value="NZ_BAABLI010000015.1"/>
</dbReference>
<feature type="transmembrane region" description="Helical" evidence="1">
    <location>
        <begin position="33"/>
        <end position="55"/>
    </location>
</feature>
<keyword evidence="1" id="KW-0812">Transmembrane</keyword>
<feature type="transmembrane region" description="Helical" evidence="1">
    <location>
        <begin position="61"/>
        <end position="82"/>
    </location>
</feature>
<feature type="transmembrane region" description="Helical" evidence="1">
    <location>
        <begin position="6"/>
        <end position="26"/>
    </location>
</feature>
<dbReference type="Proteomes" id="UP001597380">
    <property type="component" value="Unassembled WGS sequence"/>
</dbReference>
<sequence length="95" mass="10752">MFYKVMLPIGYLVMLSVWGVLIGNFIQPFAGDLAFILYLVAGLVVMMHLIQLAVFKGTMGARLILGWPGIIEILLFGVFALWRRWQKVLAEQAPR</sequence>
<keyword evidence="1" id="KW-1133">Transmembrane helix</keyword>
<dbReference type="Pfam" id="PF06611">
    <property type="entry name" value="DUF1145"/>
    <property type="match status" value="1"/>
</dbReference>
<evidence type="ECO:0000313" key="2">
    <source>
        <dbReference type="EMBL" id="MFD2097462.1"/>
    </source>
</evidence>
<reference evidence="3" key="1">
    <citation type="journal article" date="2019" name="Int. J. Syst. Evol. Microbiol.">
        <title>The Global Catalogue of Microorganisms (GCM) 10K type strain sequencing project: providing services to taxonomists for standard genome sequencing and annotation.</title>
        <authorList>
            <consortium name="The Broad Institute Genomics Platform"/>
            <consortium name="The Broad Institute Genome Sequencing Center for Infectious Disease"/>
            <person name="Wu L."/>
            <person name="Ma J."/>
        </authorList>
    </citation>
    <scope>NUCLEOTIDE SEQUENCE [LARGE SCALE GENOMIC DNA]</scope>
    <source>
        <strain evidence="3">CGMCC 1.10992</strain>
    </source>
</reference>
<keyword evidence="3" id="KW-1185">Reference proteome</keyword>
<comment type="caution">
    <text evidence="2">The sequence shown here is derived from an EMBL/GenBank/DDBJ whole genome shotgun (WGS) entry which is preliminary data.</text>
</comment>
<keyword evidence="1" id="KW-0472">Membrane</keyword>
<name>A0ABW4XPG8_9GAMM</name>
<dbReference type="InterPro" id="IPR009525">
    <property type="entry name" value="DUF1145"/>
</dbReference>
<evidence type="ECO:0000313" key="3">
    <source>
        <dbReference type="Proteomes" id="UP001597380"/>
    </source>
</evidence>
<dbReference type="PANTHER" id="PTHR38775">
    <property type="entry name" value="INNER MEMBRANE PROTEIN-RELATED"/>
    <property type="match status" value="1"/>
</dbReference>
<dbReference type="PANTHER" id="PTHR38775:SF1">
    <property type="entry name" value="INNER MEMBRANE PROTEIN"/>
    <property type="match status" value="1"/>
</dbReference>
<protein>
    <submittedName>
        <fullName evidence="2">DUF1145 domain-containing protein</fullName>
    </submittedName>
</protein>